<proteinExistence type="predicted"/>
<evidence type="ECO:0000256" key="3">
    <source>
        <dbReference type="ARBA" id="ARBA00023163"/>
    </source>
</evidence>
<dbReference type="SUPFAM" id="SSF48498">
    <property type="entry name" value="Tetracyclin repressor-like, C-terminal domain"/>
    <property type="match status" value="1"/>
</dbReference>
<dbReference type="PROSITE" id="PS50977">
    <property type="entry name" value="HTH_TETR_2"/>
    <property type="match status" value="1"/>
</dbReference>
<keyword evidence="2 4" id="KW-0238">DNA-binding</keyword>
<dbReference type="Proteomes" id="UP000308760">
    <property type="component" value="Unassembled WGS sequence"/>
</dbReference>
<keyword evidence="7" id="KW-1185">Reference proteome</keyword>
<feature type="DNA-binding region" description="H-T-H motif" evidence="4">
    <location>
        <begin position="36"/>
        <end position="55"/>
    </location>
</feature>
<gene>
    <name evidence="6" type="ORF">FAB82_18435</name>
</gene>
<feature type="domain" description="HTH tetR-type" evidence="5">
    <location>
        <begin position="14"/>
        <end position="73"/>
    </location>
</feature>
<evidence type="ECO:0000256" key="2">
    <source>
        <dbReference type="ARBA" id="ARBA00023125"/>
    </source>
</evidence>
<dbReference type="GO" id="GO:0000976">
    <property type="term" value="F:transcription cis-regulatory region binding"/>
    <property type="evidence" value="ECO:0007669"/>
    <property type="project" value="TreeGrafter"/>
</dbReference>
<dbReference type="AlphaFoldDB" id="A0A4S8QBL2"/>
<dbReference type="InterPro" id="IPR049445">
    <property type="entry name" value="TetR_SbtR-like_C"/>
</dbReference>
<keyword evidence="1" id="KW-0805">Transcription regulation</keyword>
<dbReference type="RefSeq" id="WP_136536012.1">
    <property type="nucleotide sequence ID" value="NZ_STGY01000067.1"/>
</dbReference>
<evidence type="ECO:0000259" key="5">
    <source>
        <dbReference type="PROSITE" id="PS50977"/>
    </source>
</evidence>
<dbReference type="GO" id="GO:0003700">
    <property type="term" value="F:DNA-binding transcription factor activity"/>
    <property type="evidence" value="ECO:0007669"/>
    <property type="project" value="TreeGrafter"/>
</dbReference>
<keyword evidence="3" id="KW-0804">Transcription</keyword>
<dbReference type="Pfam" id="PF00440">
    <property type="entry name" value="TetR_N"/>
    <property type="match status" value="1"/>
</dbReference>
<dbReference type="InterPro" id="IPR001647">
    <property type="entry name" value="HTH_TetR"/>
</dbReference>
<comment type="caution">
    <text evidence="6">The sequence shown here is derived from an EMBL/GenBank/DDBJ whole genome shotgun (WGS) entry which is preliminary data.</text>
</comment>
<evidence type="ECO:0000256" key="4">
    <source>
        <dbReference type="PROSITE-ProRule" id="PRU00335"/>
    </source>
</evidence>
<evidence type="ECO:0000256" key="1">
    <source>
        <dbReference type="ARBA" id="ARBA00023015"/>
    </source>
</evidence>
<accession>A0A4S8QBL2</accession>
<sequence length="258" mass="27949">MQATTERAERVDSQRNRQRVLDAADRLLADRGISVTLGEIATEAGVGAGTVYRHFPTKDALMALVLDQRVAQVVDRAKAVVDGREPGEAFFDFLRYATDQAMRNRGLCEALATRGEWQEPSKMVGECVISSPVGVLLERAQRAGAVREGLDVGHVLALIPAYVGLAQSLGSPERTRDLAEMLWDGLRPPLERNSAIDNETLVESVARNETGADLDNETGRCCPVCGDPIAVSATGRPPKYCSAACRQKAFRDKRKAAA</sequence>
<dbReference type="Gene3D" id="1.10.357.10">
    <property type="entry name" value="Tetracycline Repressor, domain 2"/>
    <property type="match status" value="1"/>
</dbReference>
<dbReference type="InterPro" id="IPR023772">
    <property type="entry name" value="DNA-bd_HTH_TetR-type_CS"/>
</dbReference>
<evidence type="ECO:0000313" key="7">
    <source>
        <dbReference type="Proteomes" id="UP000308760"/>
    </source>
</evidence>
<dbReference type="InterPro" id="IPR050109">
    <property type="entry name" value="HTH-type_TetR-like_transc_reg"/>
</dbReference>
<dbReference type="InterPro" id="IPR009057">
    <property type="entry name" value="Homeodomain-like_sf"/>
</dbReference>
<dbReference type="OrthoDB" id="9795011at2"/>
<dbReference type="PRINTS" id="PR00455">
    <property type="entry name" value="HTHTETR"/>
</dbReference>
<organism evidence="6 7">
    <name type="scientific">Glycomyces buryatensis</name>
    <dbReference type="NCBI Taxonomy" id="2570927"/>
    <lineage>
        <taxon>Bacteria</taxon>
        <taxon>Bacillati</taxon>
        <taxon>Actinomycetota</taxon>
        <taxon>Actinomycetes</taxon>
        <taxon>Glycomycetales</taxon>
        <taxon>Glycomycetaceae</taxon>
        <taxon>Glycomyces</taxon>
    </lineage>
</organism>
<reference evidence="6 7" key="2">
    <citation type="submission" date="2019-05" db="EMBL/GenBank/DDBJ databases">
        <title>Glycomyces buryatensis sp. nov.</title>
        <authorList>
            <person name="Nikitina E."/>
        </authorList>
    </citation>
    <scope>NUCLEOTIDE SEQUENCE [LARGE SCALE GENOMIC DNA]</scope>
    <source>
        <strain evidence="6 7">18</strain>
    </source>
</reference>
<reference evidence="7" key="1">
    <citation type="submission" date="2019-04" db="EMBL/GenBank/DDBJ databases">
        <title>Nocardioides xinjiangensis sp. nov.</title>
        <authorList>
            <person name="Liu S."/>
        </authorList>
    </citation>
    <scope>NUCLEOTIDE SEQUENCE [LARGE SCALE GENOMIC DNA]</scope>
    <source>
        <strain evidence="7">18</strain>
    </source>
</reference>
<dbReference type="Pfam" id="PF21597">
    <property type="entry name" value="TetR_C_43"/>
    <property type="match status" value="1"/>
</dbReference>
<name>A0A4S8QBL2_9ACTN</name>
<dbReference type="InterPro" id="IPR036271">
    <property type="entry name" value="Tet_transcr_reg_TetR-rel_C_sf"/>
</dbReference>
<dbReference type="SUPFAM" id="SSF46689">
    <property type="entry name" value="Homeodomain-like"/>
    <property type="match status" value="1"/>
</dbReference>
<protein>
    <submittedName>
        <fullName evidence="6">TetR/AcrR family transcriptional regulator</fullName>
    </submittedName>
</protein>
<evidence type="ECO:0000313" key="6">
    <source>
        <dbReference type="EMBL" id="THV38429.1"/>
    </source>
</evidence>
<dbReference type="PANTHER" id="PTHR30055:SF234">
    <property type="entry name" value="HTH-TYPE TRANSCRIPTIONAL REGULATOR BETI"/>
    <property type="match status" value="1"/>
</dbReference>
<dbReference type="PANTHER" id="PTHR30055">
    <property type="entry name" value="HTH-TYPE TRANSCRIPTIONAL REGULATOR RUTR"/>
    <property type="match status" value="1"/>
</dbReference>
<dbReference type="EMBL" id="STGY01000067">
    <property type="protein sequence ID" value="THV38429.1"/>
    <property type="molecule type" value="Genomic_DNA"/>
</dbReference>
<dbReference type="PROSITE" id="PS01081">
    <property type="entry name" value="HTH_TETR_1"/>
    <property type="match status" value="1"/>
</dbReference>